<comment type="caution">
    <text evidence="2">The sequence shown here is derived from an EMBL/GenBank/DDBJ whole genome shotgun (WGS) entry which is preliminary data.</text>
</comment>
<feature type="binding site" evidence="1">
    <location>
        <position position="264"/>
    </location>
    <ligand>
        <name>Zn(2+)</name>
        <dbReference type="ChEBI" id="CHEBI:29105"/>
    </ligand>
</feature>
<keyword evidence="3" id="KW-1185">Reference proteome</keyword>
<dbReference type="Pfam" id="PF05147">
    <property type="entry name" value="LANC_like"/>
    <property type="match status" value="1"/>
</dbReference>
<dbReference type="SUPFAM" id="SSF158745">
    <property type="entry name" value="LanC-like"/>
    <property type="match status" value="1"/>
</dbReference>
<reference evidence="2 3" key="1">
    <citation type="submission" date="2018-12" db="EMBL/GenBank/DDBJ databases">
        <authorList>
            <person name="Feng G."/>
            <person name="Zhu H."/>
        </authorList>
    </citation>
    <scope>NUCLEOTIDE SEQUENCE [LARGE SCALE GENOMIC DNA]</scope>
    <source>
        <strain evidence="2 3">LMG 26000</strain>
    </source>
</reference>
<proteinExistence type="predicted"/>
<dbReference type="GO" id="GO:0046872">
    <property type="term" value="F:metal ion binding"/>
    <property type="evidence" value="ECO:0007669"/>
    <property type="project" value="UniProtKB-KW"/>
</dbReference>
<dbReference type="GO" id="GO:0005886">
    <property type="term" value="C:plasma membrane"/>
    <property type="evidence" value="ECO:0007669"/>
    <property type="project" value="TreeGrafter"/>
</dbReference>
<dbReference type="SMART" id="SM01260">
    <property type="entry name" value="LANC_like"/>
    <property type="match status" value="1"/>
</dbReference>
<evidence type="ECO:0008006" key="4">
    <source>
        <dbReference type="Google" id="ProtNLM"/>
    </source>
</evidence>
<dbReference type="RefSeq" id="WP_125438611.1">
    <property type="nucleotide sequence ID" value="NZ_RWIU01000004.1"/>
</dbReference>
<dbReference type="GO" id="GO:0031179">
    <property type="term" value="P:peptide modification"/>
    <property type="evidence" value="ECO:0007669"/>
    <property type="project" value="InterPro"/>
</dbReference>
<dbReference type="AlphaFoldDB" id="A0A3R9NVL9"/>
<sequence length="402" mass="43764">MKKAASSSAHLLAEAEAEPLLEKLRAIADFLLANRAELPASPGLSGGRLGPFLFLHTYATLTESETYAAGAAEILLTAIKVLPSYPATSPLYYRELAEAGTVISYLREQHYLDESFELVLEKTDRLLLPGIALLTKRELFDPFVGYLPAATYLLGRRTAGAAQAVQQVLDTLLRTYEEEAQGGFWRSYLFGKNQVYTGWSHGIAAVLLFLAKVLQTGSTYRLTELQAAMRGASHYLLAHQTTNGLNLFPDVVGQPGPSNSLNLCYGDLGIGFALLQTSQALAEENLHTAALAVLTSAAYRRGAPECRVPDASLIYGASGNSLFFKQLYQTMQRPAFQEAAAYWHQQAHQLSQQPGCVAGYKGHYNQQTASAHYSLFEGMAGYGLALLEYETDSSVLLSLIGY</sequence>
<dbReference type="EMBL" id="RWIU01000004">
    <property type="protein sequence ID" value="RSK42763.1"/>
    <property type="molecule type" value="Genomic_DNA"/>
</dbReference>
<gene>
    <name evidence="2" type="ORF">EI293_13260</name>
</gene>
<dbReference type="PANTHER" id="PTHR12736:SF7">
    <property type="entry name" value="LANC-LIKE PROTEIN 3"/>
    <property type="match status" value="1"/>
</dbReference>
<name>A0A3R9NVL9_9BACT</name>
<organism evidence="2 3">
    <name type="scientific">Hymenobacter perfusus</name>
    <dbReference type="NCBI Taxonomy" id="1236770"/>
    <lineage>
        <taxon>Bacteria</taxon>
        <taxon>Pseudomonadati</taxon>
        <taxon>Bacteroidota</taxon>
        <taxon>Cytophagia</taxon>
        <taxon>Cytophagales</taxon>
        <taxon>Hymenobacteraceae</taxon>
        <taxon>Hymenobacter</taxon>
    </lineage>
</organism>
<dbReference type="InterPro" id="IPR007822">
    <property type="entry name" value="LANC-like"/>
</dbReference>
<keyword evidence="1" id="KW-0479">Metal-binding</keyword>
<evidence type="ECO:0000256" key="1">
    <source>
        <dbReference type="PIRSR" id="PIRSR607822-1"/>
    </source>
</evidence>
<dbReference type="OrthoDB" id="6313827at2"/>
<keyword evidence="1" id="KW-0862">Zinc</keyword>
<evidence type="ECO:0000313" key="3">
    <source>
        <dbReference type="Proteomes" id="UP000270291"/>
    </source>
</evidence>
<dbReference type="Gene3D" id="1.50.10.20">
    <property type="match status" value="1"/>
</dbReference>
<dbReference type="PRINTS" id="PR01950">
    <property type="entry name" value="LANCSUPER"/>
</dbReference>
<accession>A0A3R9NVL9</accession>
<dbReference type="Proteomes" id="UP000270291">
    <property type="component" value="Unassembled WGS sequence"/>
</dbReference>
<dbReference type="PANTHER" id="PTHR12736">
    <property type="entry name" value="LANC-LIKE PROTEIN"/>
    <property type="match status" value="1"/>
</dbReference>
<evidence type="ECO:0000313" key="2">
    <source>
        <dbReference type="EMBL" id="RSK42763.1"/>
    </source>
</evidence>
<protein>
    <recommendedName>
        <fullName evidence="4">Lanthionine synthetase</fullName>
    </recommendedName>
</protein>